<sequence>MSAKTVAAGLALLLAAACTGQTPPRALPGQTSAGGPPVCAEPPRGAPPAAETPTTIDVVEQAYLCILSRYYSGPTLDARTLLNAGFLAFTQELNRSGHDLAEATMPAMSGDRTADWAAFEKLYRRLTDLLPQDTKLRERLAATTLQAIVDALNDNHARWAHDLQRAPSAYDDEQYGLGFKPSLGPQVGGNPGTALPPLFVTSVLGGAAERAGLRPGDIIESVNGSAPFVGDAVTPAAITALYPRYPQADPVRLRVLRQDTGRRREVTLKPGLFQPDPAAMRTVSAVRLGDGVAHVRLRGFGPDAADRVLKAISRLKTGGELTGLVMDLRGNGGGSPVEVNRLLGAFAHGKVTAYQCAADGACDTMRTDDSVPLLGLPFVVLTDRGCASACEHFSAAVKDHGLGKLVGTRSAGAVSGPAQPYLLRDNTMLSFPAKHHLAPNREVVDRVGVAPDHYVPATAEDAAAGRDAALAKALTLLPGGSAS</sequence>
<evidence type="ECO:0000259" key="3">
    <source>
        <dbReference type="PROSITE" id="PS50106"/>
    </source>
</evidence>
<keyword evidence="5" id="KW-1185">Reference proteome</keyword>
<dbReference type="PROSITE" id="PS50106">
    <property type="entry name" value="PDZ"/>
    <property type="match status" value="1"/>
</dbReference>
<dbReference type="GO" id="GO:0006508">
    <property type="term" value="P:proteolysis"/>
    <property type="evidence" value="ECO:0007669"/>
    <property type="project" value="UniProtKB-KW"/>
</dbReference>
<feature type="region of interest" description="Disordered" evidence="1">
    <location>
        <begin position="25"/>
        <end position="52"/>
    </location>
</feature>
<dbReference type="PROSITE" id="PS51257">
    <property type="entry name" value="PROKAR_LIPOPROTEIN"/>
    <property type="match status" value="1"/>
</dbReference>
<dbReference type="Gene3D" id="2.30.42.10">
    <property type="match status" value="1"/>
</dbReference>
<dbReference type="GO" id="GO:0030288">
    <property type="term" value="C:outer membrane-bounded periplasmic space"/>
    <property type="evidence" value="ECO:0007669"/>
    <property type="project" value="TreeGrafter"/>
</dbReference>
<dbReference type="PANTHER" id="PTHR32060:SF30">
    <property type="entry name" value="CARBOXY-TERMINAL PROCESSING PROTEASE CTPA"/>
    <property type="match status" value="1"/>
</dbReference>
<evidence type="ECO:0000256" key="2">
    <source>
        <dbReference type="SAM" id="SignalP"/>
    </source>
</evidence>
<name>A0A7W8A6N5_9ACTN</name>
<keyword evidence="4" id="KW-0378">Hydrolase</keyword>
<dbReference type="InterPro" id="IPR036034">
    <property type="entry name" value="PDZ_sf"/>
</dbReference>
<feature type="signal peptide" evidence="2">
    <location>
        <begin position="1"/>
        <end position="20"/>
    </location>
</feature>
<dbReference type="Proteomes" id="UP000568380">
    <property type="component" value="Unassembled WGS sequence"/>
</dbReference>
<accession>A0A7W8A6N5</accession>
<dbReference type="EMBL" id="JACHIN010000006">
    <property type="protein sequence ID" value="MBB5079218.1"/>
    <property type="molecule type" value="Genomic_DNA"/>
</dbReference>
<dbReference type="AlphaFoldDB" id="A0A7W8A6N5"/>
<comment type="caution">
    <text evidence="4">The sequence shown here is derived from an EMBL/GenBank/DDBJ whole genome shotgun (WGS) entry which is preliminary data.</text>
</comment>
<evidence type="ECO:0000313" key="4">
    <source>
        <dbReference type="EMBL" id="MBB5079218.1"/>
    </source>
</evidence>
<dbReference type="GO" id="GO:0004252">
    <property type="term" value="F:serine-type endopeptidase activity"/>
    <property type="evidence" value="ECO:0007669"/>
    <property type="project" value="UniProtKB-EC"/>
</dbReference>
<reference evidence="4 5" key="1">
    <citation type="submission" date="2020-08" db="EMBL/GenBank/DDBJ databases">
        <title>Genomic Encyclopedia of Type Strains, Phase IV (KMG-IV): sequencing the most valuable type-strain genomes for metagenomic binning, comparative biology and taxonomic classification.</title>
        <authorList>
            <person name="Goeker M."/>
        </authorList>
    </citation>
    <scope>NUCLEOTIDE SEQUENCE [LARGE SCALE GENOMIC DNA]</scope>
    <source>
        <strain evidence="4 5">DSM 45385</strain>
    </source>
</reference>
<keyword evidence="4" id="KW-0645">Protease</keyword>
<dbReference type="InterPro" id="IPR001478">
    <property type="entry name" value="PDZ"/>
</dbReference>
<dbReference type="SMART" id="SM00245">
    <property type="entry name" value="TSPc"/>
    <property type="match status" value="1"/>
</dbReference>
<dbReference type="PANTHER" id="PTHR32060">
    <property type="entry name" value="TAIL-SPECIFIC PROTEASE"/>
    <property type="match status" value="1"/>
</dbReference>
<dbReference type="InterPro" id="IPR005151">
    <property type="entry name" value="Tail-specific_protease"/>
</dbReference>
<proteinExistence type="predicted"/>
<feature type="compositionally biased region" description="Low complexity" evidence="1">
    <location>
        <begin position="41"/>
        <end position="52"/>
    </location>
</feature>
<dbReference type="CDD" id="cd06567">
    <property type="entry name" value="Peptidase_S41"/>
    <property type="match status" value="1"/>
</dbReference>
<feature type="chain" id="PRO_5038422789" evidence="2">
    <location>
        <begin position="21"/>
        <end position="483"/>
    </location>
</feature>
<dbReference type="Pfam" id="PF03572">
    <property type="entry name" value="Peptidase_S41"/>
    <property type="match status" value="1"/>
</dbReference>
<dbReference type="SUPFAM" id="SSF50156">
    <property type="entry name" value="PDZ domain-like"/>
    <property type="match status" value="1"/>
</dbReference>
<dbReference type="SMART" id="SM00228">
    <property type="entry name" value="PDZ"/>
    <property type="match status" value="1"/>
</dbReference>
<dbReference type="InterPro" id="IPR029045">
    <property type="entry name" value="ClpP/crotonase-like_dom_sf"/>
</dbReference>
<evidence type="ECO:0000256" key="1">
    <source>
        <dbReference type="SAM" id="MobiDB-lite"/>
    </source>
</evidence>
<protein>
    <submittedName>
        <fullName evidence="4">Carboxyl-terminal processing protease</fullName>
        <ecNumber evidence="4">3.4.21.102</ecNumber>
    </submittedName>
</protein>
<dbReference type="InterPro" id="IPR041489">
    <property type="entry name" value="PDZ_6"/>
</dbReference>
<feature type="domain" description="PDZ" evidence="3">
    <location>
        <begin position="160"/>
        <end position="241"/>
    </location>
</feature>
<keyword evidence="2" id="KW-0732">Signal</keyword>
<gene>
    <name evidence="4" type="ORF">HNR40_004704</name>
</gene>
<dbReference type="EC" id="3.4.21.102" evidence="4"/>
<dbReference type="Gene3D" id="3.90.226.10">
    <property type="entry name" value="2-enoyl-CoA Hydratase, Chain A, domain 1"/>
    <property type="match status" value="1"/>
</dbReference>
<dbReference type="SUPFAM" id="SSF52096">
    <property type="entry name" value="ClpP/crotonase"/>
    <property type="match status" value="1"/>
</dbReference>
<organism evidence="4 5">
    <name type="scientific">Nonomuraea endophytica</name>
    <dbReference type="NCBI Taxonomy" id="714136"/>
    <lineage>
        <taxon>Bacteria</taxon>
        <taxon>Bacillati</taxon>
        <taxon>Actinomycetota</taxon>
        <taxon>Actinomycetes</taxon>
        <taxon>Streptosporangiales</taxon>
        <taxon>Streptosporangiaceae</taxon>
        <taxon>Nonomuraea</taxon>
    </lineage>
</organism>
<evidence type="ECO:0000313" key="5">
    <source>
        <dbReference type="Proteomes" id="UP000568380"/>
    </source>
</evidence>
<dbReference type="RefSeq" id="WP_184964684.1">
    <property type="nucleotide sequence ID" value="NZ_JACHIN010000006.1"/>
</dbReference>
<dbReference type="GO" id="GO:0007165">
    <property type="term" value="P:signal transduction"/>
    <property type="evidence" value="ECO:0007669"/>
    <property type="project" value="TreeGrafter"/>
</dbReference>
<dbReference type="Pfam" id="PF17820">
    <property type="entry name" value="PDZ_6"/>
    <property type="match status" value="1"/>
</dbReference>